<dbReference type="Proteomes" id="UP000288603">
    <property type="component" value="Unassembled WGS sequence"/>
</dbReference>
<gene>
    <name evidence="1" type="ORF">ELQ92_04370</name>
</gene>
<reference evidence="1 2" key="1">
    <citation type="submission" date="2018-12" db="EMBL/GenBank/DDBJ databases">
        <authorList>
            <person name="Li F."/>
        </authorList>
    </citation>
    <scope>NUCLEOTIDE SEQUENCE [LARGE SCALE GENOMIC DNA]</scope>
    <source>
        <strain evidence="1 2">8H24J-4-2</strain>
    </source>
</reference>
<dbReference type="EMBL" id="RZNC01000001">
    <property type="protein sequence ID" value="RWZ68455.1"/>
    <property type="molecule type" value="Genomic_DNA"/>
</dbReference>
<name>A0A3S4BDY8_9MICO</name>
<protein>
    <submittedName>
        <fullName evidence="1">Uncharacterized protein</fullName>
    </submittedName>
</protein>
<comment type="caution">
    <text evidence="1">The sequence shown here is derived from an EMBL/GenBank/DDBJ whole genome shotgun (WGS) entry which is preliminary data.</text>
</comment>
<keyword evidence="2" id="KW-1185">Reference proteome</keyword>
<dbReference type="RefSeq" id="WP_128497723.1">
    <property type="nucleotide sequence ID" value="NZ_RZNC01000001.1"/>
</dbReference>
<organism evidence="1 2">
    <name type="scientific">Labedella populi</name>
    <dbReference type="NCBI Taxonomy" id="2498850"/>
    <lineage>
        <taxon>Bacteria</taxon>
        <taxon>Bacillati</taxon>
        <taxon>Actinomycetota</taxon>
        <taxon>Actinomycetes</taxon>
        <taxon>Micrococcales</taxon>
        <taxon>Microbacteriaceae</taxon>
        <taxon>Labedella</taxon>
    </lineage>
</organism>
<dbReference type="OrthoDB" id="5117255at2"/>
<sequence>MSTTVAARYTAKLTDGPLEGKTIAVDFLDSGEPKPSIGIPSDGKKTYIYTCTSDREFDTEGSDRPSAVAYRYRSTSFD</sequence>
<evidence type="ECO:0000313" key="2">
    <source>
        <dbReference type="Proteomes" id="UP000288603"/>
    </source>
</evidence>
<proteinExistence type="predicted"/>
<evidence type="ECO:0000313" key="1">
    <source>
        <dbReference type="EMBL" id="RWZ68455.1"/>
    </source>
</evidence>
<dbReference type="AlphaFoldDB" id="A0A3S4BDY8"/>
<accession>A0A3S4BDY8</accession>